<dbReference type="Gene3D" id="3.80.10.10">
    <property type="entry name" value="Ribonuclease Inhibitor"/>
    <property type="match status" value="1"/>
</dbReference>
<dbReference type="Pfam" id="PF18052">
    <property type="entry name" value="Rx_N"/>
    <property type="match status" value="1"/>
</dbReference>
<feature type="domain" description="Disease resistance N-terminal" evidence="7">
    <location>
        <begin position="3"/>
        <end position="65"/>
    </location>
</feature>
<dbReference type="Gramene" id="AUR62019530-RA">
    <property type="protein sequence ID" value="AUR62019530-RA:cds"/>
    <property type="gene ID" value="AUR62019530"/>
</dbReference>
<sequence>FDDLRHTVSAVNAVLLDAEAKLELSHEAQYKLEELKDGVFEADDLLDEFVTLAQQKQLLEAGGSLSRKFSFKHDPEPIWRGRPEPCSYVDAGDIIGRKDDLEKIVGMMLDSNVQRDVFFLTIVGIGGLGKTTLAQLVHNDPRVTTAFPLRMWTCVSDQEQKQLDVKEILCKILGSATGERHKHSTLDHGDGRVELPSQANTFIVGGKGIYSTAKQWFDGLEDLKAMNNLKGLLCIQFKWSNNVVKKVDGDVDTEEARRLMEELQPHSNLKQLLVSGYCGVRMPGWTTLLPNLAYILLKNCKELQYLPCLGSLRHLKSLSLSSLPKLEYIEISQSVFSSTPGSECAQGVSIFPSLERLHLFRLPKLKGWRDDFLHLEDNKKHAIMSLSLAYSELPGVDLYSAVLQG</sequence>
<keyword evidence="1" id="KW-0433">Leucine-rich repeat</keyword>
<keyword evidence="10" id="KW-1185">Reference proteome</keyword>
<keyword evidence="4" id="KW-0611">Plant defense</keyword>
<dbReference type="InterPro" id="IPR041118">
    <property type="entry name" value="Rx_N"/>
</dbReference>
<evidence type="ECO:0000256" key="3">
    <source>
        <dbReference type="ARBA" id="ARBA00022741"/>
    </source>
</evidence>
<keyword evidence="3" id="KW-0547">Nucleotide-binding</keyword>
<organism evidence="9 10">
    <name type="scientific">Chenopodium quinoa</name>
    <name type="common">Quinoa</name>
    <dbReference type="NCBI Taxonomy" id="63459"/>
    <lineage>
        <taxon>Eukaryota</taxon>
        <taxon>Viridiplantae</taxon>
        <taxon>Streptophyta</taxon>
        <taxon>Embryophyta</taxon>
        <taxon>Tracheophyta</taxon>
        <taxon>Spermatophyta</taxon>
        <taxon>Magnoliopsida</taxon>
        <taxon>eudicotyledons</taxon>
        <taxon>Gunneridae</taxon>
        <taxon>Pentapetalae</taxon>
        <taxon>Caryophyllales</taxon>
        <taxon>Chenopodiaceae</taxon>
        <taxon>Chenopodioideae</taxon>
        <taxon>Atripliceae</taxon>
        <taxon>Chenopodium</taxon>
    </lineage>
</organism>
<evidence type="ECO:0000259" key="6">
    <source>
        <dbReference type="Pfam" id="PF00931"/>
    </source>
</evidence>
<dbReference type="InterPro" id="IPR002182">
    <property type="entry name" value="NB-ARC"/>
</dbReference>
<evidence type="ECO:0000313" key="10">
    <source>
        <dbReference type="Proteomes" id="UP000596660"/>
    </source>
</evidence>
<evidence type="ECO:0000259" key="7">
    <source>
        <dbReference type="Pfam" id="PF18052"/>
    </source>
</evidence>
<reference evidence="9" key="2">
    <citation type="submission" date="2021-03" db="UniProtKB">
        <authorList>
            <consortium name="EnsemblPlants"/>
        </authorList>
    </citation>
    <scope>IDENTIFICATION</scope>
</reference>
<evidence type="ECO:0000256" key="4">
    <source>
        <dbReference type="ARBA" id="ARBA00022821"/>
    </source>
</evidence>
<dbReference type="PANTHER" id="PTHR36766:SF35">
    <property type="entry name" value="DISEASE RESISTANCE PROTEIN RGA3"/>
    <property type="match status" value="1"/>
</dbReference>
<dbReference type="AlphaFoldDB" id="A0A803LVM9"/>
<evidence type="ECO:0000259" key="8">
    <source>
        <dbReference type="Pfam" id="PF25019"/>
    </source>
</evidence>
<dbReference type="Pfam" id="PF25019">
    <property type="entry name" value="LRR_R13L1-DRL21"/>
    <property type="match status" value="1"/>
</dbReference>
<evidence type="ECO:0000256" key="2">
    <source>
        <dbReference type="ARBA" id="ARBA00022737"/>
    </source>
</evidence>
<dbReference type="PANTHER" id="PTHR36766">
    <property type="entry name" value="PLANT BROAD-SPECTRUM MILDEW RESISTANCE PROTEIN RPW8"/>
    <property type="match status" value="1"/>
</dbReference>
<keyword evidence="2" id="KW-0677">Repeat</keyword>
<dbReference type="GO" id="GO:0005524">
    <property type="term" value="F:ATP binding"/>
    <property type="evidence" value="ECO:0007669"/>
    <property type="project" value="UniProtKB-KW"/>
</dbReference>
<reference evidence="9" key="1">
    <citation type="journal article" date="2017" name="Nature">
        <title>The genome of Chenopodium quinoa.</title>
        <authorList>
            <person name="Jarvis D.E."/>
            <person name="Ho Y.S."/>
            <person name="Lightfoot D.J."/>
            <person name="Schmoeckel S.M."/>
            <person name="Li B."/>
            <person name="Borm T.J.A."/>
            <person name="Ohyanagi H."/>
            <person name="Mineta K."/>
            <person name="Michell C.T."/>
            <person name="Saber N."/>
            <person name="Kharbatia N.M."/>
            <person name="Rupper R.R."/>
            <person name="Sharp A.R."/>
            <person name="Dally N."/>
            <person name="Boughton B.A."/>
            <person name="Woo Y.H."/>
            <person name="Gao G."/>
            <person name="Schijlen E.G.W.M."/>
            <person name="Guo X."/>
            <person name="Momin A.A."/>
            <person name="Negrao S."/>
            <person name="Al-Babili S."/>
            <person name="Gehring C."/>
            <person name="Roessner U."/>
            <person name="Jung C."/>
            <person name="Murphy K."/>
            <person name="Arold S.T."/>
            <person name="Gojobori T."/>
            <person name="van der Linden C.G."/>
            <person name="van Loo E.N."/>
            <person name="Jellen E.N."/>
            <person name="Maughan P.J."/>
            <person name="Tester M."/>
        </authorList>
    </citation>
    <scope>NUCLEOTIDE SEQUENCE [LARGE SCALE GENOMIC DNA]</scope>
    <source>
        <strain evidence="9">cv. PI 614886</strain>
    </source>
</reference>
<dbReference type="GO" id="GO:0043531">
    <property type="term" value="F:ADP binding"/>
    <property type="evidence" value="ECO:0007669"/>
    <property type="project" value="InterPro"/>
</dbReference>
<dbReference type="InterPro" id="IPR056789">
    <property type="entry name" value="LRR_R13L1-DRL21"/>
</dbReference>
<dbReference type="Pfam" id="PF00931">
    <property type="entry name" value="NB-ARC"/>
    <property type="match status" value="1"/>
</dbReference>
<dbReference type="InterPro" id="IPR027417">
    <property type="entry name" value="P-loop_NTPase"/>
</dbReference>
<dbReference type="Gene3D" id="1.20.5.4130">
    <property type="match status" value="1"/>
</dbReference>
<dbReference type="SUPFAM" id="SSF52047">
    <property type="entry name" value="RNI-like"/>
    <property type="match status" value="1"/>
</dbReference>
<dbReference type="OMA" id="QANTFIV"/>
<dbReference type="EnsemblPlants" id="AUR62019530-RA">
    <property type="protein sequence ID" value="AUR62019530-RA:cds"/>
    <property type="gene ID" value="AUR62019530"/>
</dbReference>
<evidence type="ECO:0000313" key="9">
    <source>
        <dbReference type="EnsemblPlants" id="AUR62019530-RA:cds"/>
    </source>
</evidence>
<evidence type="ECO:0000256" key="1">
    <source>
        <dbReference type="ARBA" id="ARBA00022614"/>
    </source>
</evidence>
<dbReference type="GO" id="GO:0051707">
    <property type="term" value="P:response to other organism"/>
    <property type="evidence" value="ECO:0007669"/>
    <property type="project" value="UniProtKB-ARBA"/>
</dbReference>
<feature type="domain" description="NB-ARC" evidence="6">
    <location>
        <begin position="98"/>
        <end position="181"/>
    </location>
</feature>
<dbReference type="SUPFAM" id="SSF52540">
    <property type="entry name" value="P-loop containing nucleoside triphosphate hydrolases"/>
    <property type="match status" value="1"/>
</dbReference>
<feature type="domain" description="R13L1/DRL21-like LRR repeat region" evidence="8">
    <location>
        <begin position="226"/>
        <end position="322"/>
    </location>
</feature>
<evidence type="ECO:0000256" key="5">
    <source>
        <dbReference type="ARBA" id="ARBA00022840"/>
    </source>
</evidence>
<dbReference type="Proteomes" id="UP000596660">
    <property type="component" value="Unplaced"/>
</dbReference>
<accession>A0A803LVM9</accession>
<protein>
    <submittedName>
        <fullName evidence="9">Uncharacterized protein</fullName>
    </submittedName>
</protein>
<proteinExistence type="predicted"/>
<keyword evidence="5" id="KW-0067">ATP-binding</keyword>
<dbReference type="GO" id="GO:0006952">
    <property type="term" value="P:defense response"/>
    <property type="evidence" value="ECO:0007669"/>
    <property type="project" value="UniProtKB-KW"/>
</dbReference>
<name>A0A803LVM9_CHEQI</name>
<dbReference type="InterPro" id="IPR032675">
    <property type="entry name" value="LRR_dom_sf"/>
</dbReference>
<dbReference type="Gene3D" id="3.40.50.300">
    <property type="entry name" value="P-loop containing nucleotide triphosphate hydrolases"/>
    <property type="match status" value="1"/>
</dbReference>